<evidence type="ECO:0000313" key="1">
    <source>
        <dbReference type="EMBL" id="XRI73384.1"/>
    </source>
</evidence>
<reference evidence="1 2" key="1">
    <citation type="journal article" date="2021" name="ISME J.">
        <title>Genomic evolution of the class Acidithiobacillia: deep-branching Proteobacteria living in extreme acidic conditions.</title>
        <authorList>
            <person name="Moya-Beltran A."/>
            <person name="Beard S."/>
            <person name="Rojas-Villalobos C."/>
            <person name="Issotta F."/>
            <person name="Gallardo Y."/>
            <person name="Ulloa R."/>
            <person name="Giaveno A."/>
            <person name="Degli Esposti M."/>
            <person name="Johnson D.B."/>
            <person name="Quatrini R."/>
        </authorList>
    </citation>
    <scope>NUCLEOTIDE SEQUENCE [LARGE SCALE GENOMIC DNA]</scope>
    <source>
        <strain evidence="1 2">GG1-14</strain>
    </source>
</reference>
<dbReference type="Proteomes" id="UP001195965">
    <property type="component" value="Chromosome"/>
</dbReference>
<proteinExistence type="predicted"/>
<evidence type="ECO:0000313" key="2">
    <source>
        <dbReference type="Proteomes" id="UP001195965"/>
    </source>
</evidence>
<name>A0ACD5HET5_9PROT</name>
<keyword evidence="2" id="KW-1185">Reference proteome</keyword>
<accession>A0ACD5HET5</accession>
<gene>
    <name evidence="1" type="ORF">HHS34_013215</name>
</gene>
<organism evidence="1 2">
    <name type="scientific">Acidithiobacillus montserratensis</name>
    <dbReference type="NCBI Taxonomy" id="2729135"/>
    <lineage>
        <taxon>Bacteria</taxon>
        <taxon>Pseudomonadati</taxon>
        <taxon>Pseudomonadota</taxon>
        <taxon>Acidithiobacillia</taxon>
        <taxon>Acidithiobacillales</taxon>
        <taxon>Acidithiobacillaceae</taxon>
        <taxon>Acidithiobacillus</taxon>
    </lineage>
</organism>
<sequence>MDIPLPPRLMPVFAALEQAGARILLVGGAVRDSLLGLPVHDWDLEVYGLGENRLEACLASFAAHRVGARCAVWIVAGAEIALPQSGGIPDPHLPWSIAARRRDFTVNALAWDWRTGQVLDAVGGLCDLQEKRLRVVNPDTFVEDPLRAFRTARLAGQLDFHLDAASVRICQKLAMALPGLPAERLRKEWEALLLRGRNLRRAWDALAQTGSIGAFPALAALQAVPQRPDAHPEGDVWIHTGKVLAEAAKLRQDQAARDLVLMLAAMLHDLGKANCTRRDPRQIWRAIGHEQVLAPAILFLNRYFPGAHLLSQIIPLLRWHGEPHALFHAQAGRKAYSRLALQVPDRSLLLDLALADARGAGHLEVPAIASTREIWQQLGLWETLPDALLRGEDLVALGVAPGPRLGQILRSAYQKQVLEHHHDRRTLLKAMRGLFPELNPPGAPSC</sequence>
<dbReference type="EMBL" id="CP127526">
    <property type="protein sequence ID" value="XRI73384.1"/>
    <property type="molecule type" value="Genomic_DNA"/>
</dbReference>
<protein>
    <submittedName>
        <fullName evidence="1">CCA tRNA nucleotidyltransferase</fullName>
    </submittedName>
</protein>